<reference evidence="4" key="1">
    <citation type="submission" date="2016-10" db="EMBL/GenBank/DDBJ databases">
        <authorList>
            <person name="Varghese N."/>
            <person name="Submissions S."/>
        </authorList>
    </citation>
    <scope>NUCLEOTIDE SEQUENCE [LARGE SCALE GENOMIC DNA]</scope>
    <source>
        <strain evidence="4">LMG 26383,CCUG 61248,R- 45681</strain>
    </source>
</reference>
<evidence type="ECO:0000313" key="3">
    <source>
        <dbReference type="EMBL" id="SEL03553.1"/>
    </source>
</evidence>
<dbReference type="RefSeq" id="WP_143079675.1">
    <property type="nucleotide sequence ID" value="NZ_FOAN01000002.1"/>
</dbReference>
<dbReference type="AlphaFoldDB" id="A0A1H7LX52"/>
<dbReference type="Proteomes" id="UP000199664">
    <property type="component" value="Unassembled WGS sequence"/>
</dbReference>
<protein>
    <recommendedName>
        <fullName evidence="2">TadE-like domain-containing protein</fullName>
    </recommendedName>
</protein>
<gene>
    <name evidence="3" type="ORF">SAMN04515666_102658</name>
</gene>
<dbReference type="STRING" id="1036779.SAMN04515666_102658"/>
<proteinExistence type="predicted"/>
<dbReference type="OrthoDB" id="7189296at2"/>
<dbReference type="Pfam" id="PF07811">
    <property type="entry name" value="TadE"/>
    <property type="match status" value="1"/>
</dbReference>
<evidence type="ECO:0000313" key="4">
    <source>
        <dbReference type="Proteomes" id="UP000199664"/>
    </source>
</evidence>
<keyword evidence="1" id="KW-1133">Transmembrane helix</keyword>
<dbReference type="InterPro" id="IPR012495">
    <property type="entry name" value="TadE-like_dom"/>
</dbReference>
<evidence type="ECO:0000259" key="2">
    <source>
        <dbReference type="Pfam" id="PF07811"/>
    </source>
</evidence>
<keyword evidence="1" id="KW-0472">Membrane</keyword>
<keyword evidence="1" id="KW-0812">Transmembrane</keyword>
<sequence length="179" mass="19170">MRRSFGLFRRSRRRHGLIRDQRGVAAIEFALISTAMFALLSGAVDVTQAITIQRDLNRFAAEVAQAIAGSCKGAASCAAAAMETIRARQGNIAPKLATIQLGIANFDRANNRIENIIGTMTYLPADMNTQALAMMANGDKGVAVLATYTHTPIILGLADDWGFTTKTFTAKSVVLAARP</sequence>
<name>A0A1H7LX52_9HYPH</name>
<accession>A0A1H7LX52</accession>
<evidence type="ECO:0000256" key="1">
    <source>
        <dbReference type="SAM" id="Phobius"/>
    </source>
</evidence>
<feature type="domain" description="TadE-like" evidence="2">
    <location>
        <begin position="23"/>
        <end position="64"/>
    </location>
</feature>
<dbReference type="EMBL" id="FOAN01000002">
    <property type="protein sequence ID" value="SEL03553.1"/>
    <property type="molecule type" value="Genomic_DNA"/>
</dbReference>
<feature type="transmembrane region" description="Helical" evidence="1">
    <location>
        <begin position="21"/>
        <end position="44"/>
    </location>
</feature>
<organism evidence="3 4">
    <name type="scientific">Bosea lupini</name>
    <dbReference type="NCBI Taxonomy" id="1036779"/>
    <lineage>
        <taxon>Bacteria</taxon>
        <taxon>Pseudomonadati</taxon>
        <taxon>Pseudomonadota</taxon>
        <taxon>Alphaproteobacteria</taxon>
        <taxon>Hyphomicrobiales</taxon>
        <taxon>Boseaceae</taxon>
        <taxon>Bosea</taxon>
    </lineage>
</organism>
<keyword evidence="4" id="KW-1185">Reference proteome</keyword>